<dbReference type="Pfam" id="PF00580">
    <property type="entry name" value="UvrD-helicase"/>
    <property type="match status" value="1"/>
</dbReference>
<evidence type="ECO:0000313" key="18">
    <source>
        <dbReference type="EMBL" id="SDE15109.1"/>
    </source>
</evidence>
<keyword evidence="2 15" id="KW-0547">Nucleotide-binding</keyword>
<keyword evidence="4 15" id="KW-0378">Hydrolase</keyword>
<protein>
    <recommendedName>
        <fullName evidence="12">DNA 3'-5' helicase</fullName>
        <ecNumber evidence="12">5.6.2.4</ecNumber>
    </recommendedName>
    <alternativeName>
        <fullName evidence="13">DNA 3'-5' helicase II</fullName>
    </alternativeName>
</protein>
<dbReference type="GO" id="GO:0043138">
    <property type="term" value="F:3'-5' DNA helicase activity"/>
    <property type="evidence" value="ECO:0007669"/>
    <property type="project" value="UniProtKB-EC"/>
</dbReference>
<evidence type="ECO:0000256" key="13">
    <source>
        <dbReference type="ARBA" id="ARBA00034923"/>
    </source>
</evidence>
<dbReference type="GO" id="GO:0004527">
    <property type="term" value="F:exonuclease activity"/>
    <property type="evidence" value="ECO:0007669"/>
    <property type="project" value="UniProtKB-KW"/>
</dbReference>
<evidence type="ECO:0000259" key="16">
    <source>
        <dbReference type="PROSITE" id="PS51198"/>
    </source>
</evidence>
<keyword evidence="3" id="KW-0227">DNA damage</keyword>
<dbReference type="PROSITE" id="PS51217">
    <property type="entry name" value="UVRD_HELICASE_CTER"/>
    <property type="match status" value="1"/>
</dbReference>
<evidence type="ECO:0000256" key="15">
    <source>
        <dbReference type="PROSITE-ProRule" id="PRU00560"/>
    </source>
</evidence>
<dbReference type="Pfam" id="PF12705">
    <property type="entry name" value="PDDEXK_1"/>
    <property type="match status" value="1"/>
</dbReference>
<accession>A0A1G7AJU1</accession>
<feature type="binding site" evidence="15">
    <location>
        <begin position="22"/>
        <end position="29"/>
    </location>
    <ligand>
        <name>ATP</name>
        <dbReference type="ChEBI" id="CHEBI:30616"/>
    </ligand>
</feature>
<evidence type="ECO:0000256" key="5">
    <source>
        <dbReference type="ARBA" id="ARBA00022806"/>
    </source>
</evidence>
<evidence type="ECO:0000259" key="17">
    <source>
        <dbReference type="PROSITE" id="PS51217"/>
    </source>
</evidence>
<dbReference type="PANTHER" id="PTHR11070:SF2">
    <property type="entry name" value="ATP-DEPENDENT DNA HELICASE SRS2"/>
    <property type="match status" value="1"/>
</dbReference>
<proteinExistence type="predicted"/>
<comment type="catalytic activity">
    <reaction evidence="14">
        <text>ATP + H2O = ADP + phosphate + H(+)</text>
        <dbReference type="Rhea" id="RHEA:13065"/>
        <dbReference type="ChEBI" id="CHEBI:15377"/>
        <dbReference type="ChEBI" id="CHEBI:15378"/>
        <dbReference type="ChEBI" id="CHEBI:30616"/>
        <dbReference type="ChEBI" id="CHEBI:43474"/>
        <dbReference type="ChEBI" id="CHEBI:456216"/>
        <dbReference type="EC" id="5.6.2.4"/>
    </reaction>
</comment>
<dbReference type="EMBL" id="FNAQ01000004">
    <property type="protein sequence ID" value="SDE15109.1"/>
    <property type="molecule type" value="Genomic_DNA"/>
</dbReference>
<comment type="catalytic activity">
    <reaction evidence="11">
        <text>Couples ATP hydrolysis with the unwinding of duplex DNA by translocating in the 3'-5' direction.</text>
        <dbReference type="EC" id="5.6.2.4"/>
    </reaction>
</comment>
<keyword evidence="9" id="KW-0234">DNA repair</keyword>
<dbReference type="STRING" id="57664.SAMN05661003_10485"/>
<evidence type="ECO:0000256" key="12">
    <source>
        <dbReference type="ARBA" id="ARBA00034808"/>
    </source>
</evidence>
<keyword evidence="7 15" id="KW-0067">ATP-binding</keyword>
<dbReference type="InterPro" id="IPR011335">
    <property type="entry name" value="Restrct_endonuc-II-like"/>
</dbReference>
<dbReference type="InterPro" id="IPR011604">
    <property type="entry name" value="PDDEXK-like_dom_sf"/>
</dbReference>
<dbReference type="Gene3D" id="3.90.320.10">
    <property type="match status" value="1"/>
</dbReference>
<dbReference type="GO" id="GO:0033202">
    <property type="term" value="C:DNA helicase complex"/>
    <property type="evidence" value="ECO:0007669"/>
    <property type="project" value="TreeGrafter"/>
</dbReference>
<dbReference type="InterPro" id="IPR014017">
    <property type="entry name" value="DNA_helicase_UvrD-like_C"/>
</dbReference>
<organism evidence="18 19">
    <name type="scientific">Desulfuromonas thiophila</name>
    <dbReference type="NCBI Taxonomy" id="57664"/>
    <lineage>
        <taxon>Bacteria</taxon>
        <taxon>Pseudomonadati</taxon>
        <taxon>Thermodesulfobacteriota</taxon>
        <taxon>Desulfuromonadia</taxon>
        <taxon>Desulfuromonadales</taxon>
        <taxon>Desulfuromonadaceae</taxon>
        <taxon>Desulfuromonas</taxon>
    </lineage>
</organism>
<dbReference type="PROSITE" id="PS51198">
    <property type="entry name" value="UVRD_HELICASE_ATP_BIND"/>
    <property type="match status" value="1"/>
</dbReference>
<evidence type="ECO:0000256" key="8">
    <source>
        <dbReference type="ARBA" id="ARBA00023125"/>
    </source>
</evidence>
<evidence type="ECO:0000256" key="10">
    <source>
        <dbReference type="ARBA" id="ARBA00023235"/>
    </source>
</evidence>
<keyword evidence="19" id="KW-1185">Reference proteome</keyword>
<dbReference type="InterPro" id="IPR000212">
    <property type="entry name" value="DNA_helicase_UvrD/REP"/>
</dbReference>
<evidence type="ECO:0000256" key="1">
    <source>
        <dbReference type="ARBA" id="ARBA00022722"/>
    </source>
</evidence>
<dbReference type="AlphaFoldDB" id="A0A1G7AJU1"/>
<keyword evidence="8" id="KW-0238">DNA-binding</keyword>
<feature type="domain" description="UvrD-like helicase C-terminal" evidence="17">
    <location>
        <begin position="497"/>
        <end position="761"/>
    </location>
</feature>
<keyword evidence="10" id="KW-0413">Isomerase</keyword>
<keyword evidence="5 15" id="KW-0347">Helicase</keyword>
<dbReference type="InterPro" id="IPR014016">
    <property type="entry name" value="UvrD-like_ATP-bd"/>
</dbReference>
<evidence type="ECO:0000256" key="6">
    <source>
        <dbReference type="ARBA" id="ARBA00022839"/>
    </source>
</evidence>
<name>A0A1G7AJU1_9BACT</name>
<evidence type="ECO:0000256" key="2">
    <source>
        <dbReference type="ARBA" id="ARBA00022741"/>
    </source>
</evidence>
<dbReference type="Gene3D" id="3.40.50.300">
    <property type="entry name" value="P-loop containing nucleotide triphosphate hydrolases"/>
    <property type="match status" value="3"/>
</dbReference>
<dbReference type="InterPro" id="IPR038726">
    <property type="entry name" value="PDDEXK_AddAB-type"/>
</dbReference>
<dbReference type="SUPFAM" id="SSF52980">
    <property type="entry name" value="Restriction endonuclease-like"/>
    <property type="match status" value="1"/>
</dbReference>
<dbReference type="PANTHER" id="PTHR11070">
    <property type="entry name" value="UVRD / RECB / PCRA DNA HELICASE FAMILY MEMBER"/>
    <property type="match status" value="1"/>
</dbReference>
<dbReference type="GO" id="GO:0000725">
    <property type="term" value="P:recombinational repair"/>
    <property type="evidence" value="ECO:0007669"/>
    <property type="project" value="TreeGrafter"/>
</dbReference>
<feature type="domain" description="UvrD-like helicase ATP-binding" evidence="16">
    <location>
        <begin position="1"/>
        <end position="485"/>
    </location>
</feature>
<evidence type="ECO:0000256" key="4">
    <source>
        <dbReference type="ARBA" id="ARBA00022801"/>
    </source>
</evidence>
<keyword evidence="1" id="KW-0540">Nuclease</keyword>
<evidence type="ECO:0000256" key="9">
    <source>
        <dbReference type="ARBA" id="ARBA00023204"/>
    </source>
</evidence>
<dbReference type="Proteomes" id="UP000243205">
    <property type="component" value="Unassembled WGS sequence"/>
</dbReference>
<evidence type="ECO:0000256" key="3">
    <source>
        <dbReference type="ARBA" id="ARBA00022763"/>
    </source>
</evidence>
<reference evidence="19" key="1">
    <citation type="submission" date="2016-10" db="EMBL/GenBank/DDBJ databases">
        <authorList>
            <person name="Varghese N."/>
            <person name="Submissions S."/>
        </authorList>
    </citation>
    <scope>NUCLEOTIDE SEQUENCE [LARGE SCALE GENOMIC DNA]</scope>
    <source>
        <strain evidence="19">DSM 8987</strain>
    </source>
</reference>
<dbReference type="GO" id="GO:0005829">
    <property type="term" value="C:cytosol"/>
    <property type="evidence" value="ECO:0007669"/>
    <property type="project" value="TreeGrafter"/>
</dbReference>
<dbReference type="Gene3D" id="1.10.486.10">
    <property type="entry name" value="PCRA, domain 4"/>
    <property type="match status" value="1"/>
</dbReference>
<evidence type="ECO:0000256" key="11">
    <source>
        <dbReference type="ARBA" id="ARBA00034617"/>
    </source>
</evidence>
<dbReference type="RefSeq" id="WP_216095182.1">
    <property type="nucleotide sequence ID" value="NZ_FNAQ01000004.1"/>
</dbReference>
<dbReference type="InterPro" id="IPR027417">
    <property type="entry name" value="P-loop_NTPase"/>
</dbReference>
<keyword evidence="6 18" id="KW-0269">Exonuclease</keyword>
<evidence type="ECO:0000313" key="19">
    <source>
        <dbReference type="Proteomes" id="UP000243205"/>
    </source>
</evidence>
<dbReference type="EC" id="5.6.2.4" evidence="12"/>
<evidence type="ECO:0000256" key="14">
    <source>
        <dbReference type="ARBA" id="ARBA00048988"/>
    </source>
</evidence>
<dbReference type="SUPFAM" id="SSF52540">
    <property type="entry name" value="P-loop containing nucleoside triphosphate hydrolases"/>
    <property type="match status" value="1"/>
</dbReference>
<evidence type="ECO:0000256" key="7">
    <source>
        <dbReference type="ARBA" id="ARBA00022840"/>
    </source>
</evidence>
<dbReference type="GO" id="GO:0005524">
    <property type="term" value="F:ATP binding"/>
    <property type="evidence" value="ECO:0007669"/>
    <property type="project" value="UniProtKB-UniRule"/>
</dbReference>
<sequence length="1113" mass="124428">MLKDAEQRRRAIDPRCSCLVRAPAGSGKTELLIQRYLALLAGVDQPEQILAMTFTRKAAAEMRHRILAALDQAATPAPAELSAHARITRELACAALARDAQSGWNLRQFPDQLAIQTIDSFNASLVRRMPWLSRLGALPQVQPQPQALYRQAVAETLHLHHEDAQLNAAVARLVCHLDNRTALLEDLLIDLLQRRDQWLRHLSASGHQPDRAALEAALCQRVELVLTRLWHQLDDPLRAELQVLMRYAAEQVGRSDSPLTNYRAETFPQPLAERLADWQALAELLLTAAGQWRRRLDKNGGFPPGKGTAARMKDRMTELLAELADRCPAQDWQQLRQLPPPRYSDAAAAVLEALWQLLPALVARLWLVFARHGQIDFCEMALRARQALVEEGQPTDLLLQLDDQIRHILVDEFQDTSWLQFDLLERLTVGWSAGDGRSLFVVGDPMQSIYRFREAQVGLFLRAGRDGIGPVRLESLQLCTNFRAQQQLVDWTNLCCSQLFPRQESIADGAVSFSPSTAALPALPGRAVTFYPQLGRDAVAEAGQLTALVEALLQREPQDRLAILVRARSQVAPLLRALHQAGLPCQAQDLAALGQRPLVMDFVLLLRALLLPGDHLSLLALLRSPLCGLELADLTRIAQRPEADLLAQLQEPELLGELSPEGQARLLRLAAALARAEHQRGLQPLYDWVRDCWDLLAGSACYPSAEGACLDQLAEVFDACDQGGDLVDFARLDELLRQTPARLAAPLNCRVSLMTIHKAKGLEFDQVLLPGLGLTTRPPQRRLLSWQEDVEAGLLLAPLGTLTQTAADPVYALLERIEAEREAHERVRLLYVALTRARKGLHLFGHLRLTGPEQSPQPPAGSLLQLLWPAVEEDFLARLPDSLAGESAERDRLPSLPETPPGLWRRPLAQLPAPALAVATGLTRRWQNEMGEPLARWQARQAGTLLHQWLALLAQQPCWQQPQALAQLQPQLLQHCRQQGFADRAEALSRELLATLQQVLASERGAWLLQPHPLAVCEQALAGWRDGEWIEGVVDRSFVDARSGERLIVDYKSAVPASGEAHAVFYARQLERYGPQLERYLWLYRQWQPQQPCRAALYFPLWDGWCEYFNEGE</sequence>
<gene>
    <name evidence="18" type="ORF">SAMN05661003_10485</name>
</gene>
<dbReference type="Pfam" id="PF13361">
    <property type="entry name" value="UvrD_C"/>
    <property type="match status" value="2"/>
</dbReference>
<dbReference type="GO" id="GO:0003677">
    <property type="term" value="F:DNA binding"/>
    <property type="evidence" value="ECO:0007669"/>
    <property type="project" value="UniProtKB-KW"/>
</dbReference>